<reference evidence="14 15" key="2">
    <citation type="submission" date="2015-05" db="EMBL/GenBank/DDBJ databases">
        <authorList>
            <person name="Morales-Cruz A."/>
            <person name="Amrine K.C."/>
            <person name="Cantu D."/>
        </authorList>
    </citation>
    <scope>NUCLEOTIDE SEQUENCE [LARGE SCALE GENOMIC DNA]</scope>
    <source>
        <strain evidence="14">UCRPC4</strain>
    </source>
</reference>
<dbReference type="FunFam" id="3.90.1150.10:FF:000063">
    <property type="entry name" value="Probable cystathionine gamma-synthase"/>
    <property type="match status" value="1"/>
</dbReference>
<evidence type="ECO:0000256" key="10">
    <source>
        <dbReference type="ARBA" id="ARBA00066530"/>
    </source>
</evidence>
<evidence type="ECO:0000256" key="8">
    <source>
        <dbReference type="ARBA" id="ARBA00060510"/>
    </source>
</evidence>
<dbReference type="InterPro" id="IPR000277">
    <property type="entry name" value="Cys/Met-Metab_PyrdxlP-dep_enz"/>
</dbReference>
<dbReference type="EC" id="2.5.1.48" evidence="10"/>
<comment type="similarity">
    <text evidence="9">Belongs to the trans-sulfuration enzymes family. MET7 subfamily.</text>
</comment>
<dbReference type="InterPro" id="IPR015421">
    <property type="entry name" value="PyrdxlP-dep_Trfase_major"/>
</dbReference>
<evidence type="ECO:0000313" key="14">
    <source>
        <dbReference type="EMBL" id="KKY21592.1"/>
    </source>
</evidence>
<comment type="catalytic activity">
    <reaction evidence="6">
        <text>O-succinyl-L-homoserine + L-cysteine = L,L-cystathionine + succinate + H(+)</text>
        <dbReference type="Rhea" id="RHEA:20397"/>
        <dbReference type="ChEBI" id="CHEBI:15378"/>
        <dbReference type="ChEBI" id="CHEBI:30031"/>
        <dbReference type="ChEBI" id="CHEBI:35235"/>
        <dbReference type="ChEBI" id="CHEBI:57661"/>
        <dbReference type="ChEBI" id="CHEBI:58161"/>
        <dbReference type="EC" id="2.5.1.48"/>
    </reaction>
</comment>
<comment type="function">
    <text evidence="7">Catalyzes the formation of L-cystathionine from O-succinyl-L-homoserine (OSHS) and L-cysteine, via a gamma-replacement reaction. In the absence of thiol, catalyzes gamma-elimination to form 2-oxobutanoate, succinate and ammonia.</text>
</comment>
<dbReference type="InterPro" id="IPR015422">
    <property type="entry name" value="PyrdxlP-dep_Trfase_small"/>
</dbReference>
<comment type="cofactor">
    <cofactor evidence="1 12">
        <name>pyridoxal 5'-phosphate</name>
        <dbReference type="ChEBI" id="CHEBI:597326"/>
    </cofactor>
</comment>
<dbReference type="Gene3D" id="3.40.640.10">
    <property type="entry name" value="Type I PLP-dependent aspartate aminotransferase-like (Major domain)"/>
    <property type="match status" value="1"/>
</dbReference>
<protein>
    <recommendedName>
        <fullName evidence="10">cystathionine gamma-synthase</fullName>
        <ecNumber evidence="10">2.5.1.48</ecNumber>
    </recommendedName>
    <alternativeName>
        <fullName evidence="11">O-succinylhomoserine (thiol)-lyase</fullName>
    </alternativeName>
</protein>
<evidence type="ECO:0000256" key="2">
    <source>
        <dbReference type="ARBA" id="ARBA00022605"/>
    </source>
</evidence>
<dbReference type="GO" id="GO:0030170">
    <property type="term" value="F:pyridoxal phosphate binding"/>
    <property type="evidence" value="ECO:0007669"/>
    <property type="project" value="InterPro"/>
</dbReference>
<evidence type="ECO:0000313" key="15">
    <source>
        <dbReference type="Proteomes" id="UP000053317"/>
    </source>
</evidence>
<name>A0A0G2EFD1_PHACM</name>
<dbReference type="AlphaFoldDB" id="A0A0G2EFD1"/>
<accession>A0A0G2EFD1</accession>
<feature type="compositionally biased region" description="Basic and acidic residues" evidence="13">
    <location>
        <begin position="120"/>
        <end position="131"/>
    </location>
</feature>
<keyword evidence="3" id="KW-0808">Transferase</keyword>
<dbReference type="PANTHER" id="PTHR42699:SF1">
    <property type="entry name" value="CYSTATHIONINE GAMMA-SYNTHASE-RELATED"/>
    <property type="match status" value="1"/>
</dbReference>
<dbReference type="EMBL" id="LCWF01000083">
    <property type="protein sequence ID" value="KKY21592.1"/>
    <property type="molecule type" value="Genomic_DNA"/>
</dbReference>
<dbReference type="GO" id="GO:0009086">
    <property type="term" value="P:methionine biosynthetic process"/>
    <property type="evidence" value="ECO:0007669"/>
    <property type="project" value="UniProtKB-KW"/>
</dbReference>
<dbReference type="SUPFAM" id="SSF53383">
    <property type="entry name" value="PLP-dependent transferases"/>
    <property type="match status" value="1"/>
</dbReference>
<evidence type="ECO:0000256" key="1">
    <source>
        <dbReference type="ARBA" id="ARBA00001933"/>
    </source>
</evidence>
<dbReference type="InterPro" id="IPR015424">
    <property type="entry name" value="PyrdxlP-dep_Trfase"/>
</dbReference>
<evidence type="ECO:0000256" key="12">
    <source>
        <dbReference type="RuleBase" id="RU362118"/>
    </source>
</evidence>
<evidence type="ECO:0000256" key="4">
    <source>
        <dbReference type="ARBA" id="ARBA00022898"/>
    </source>
</evidence>
<organism evidence="14 15">
    <name type="scientific">Phaeomoniella chlamydospora</name>
    <name type="common">Phaeoacremonium chlamydosporum</name>
    <dbReference type="NCBI Taxonomy" id="158046"/>
    <lineage>
        <taxon>Eukaryota</taxon>
        <taxon>Fungi</taxon>
        <taxon>Dikarya</taxon>
        <taxon>Ascomycota</taxon>
        <taxon>Pezizomycotina</taxon>
        <taxon>Eurotiomycetes</taxon>
        <taxon>Chaetothyriomycetidae</taxon>
        <taxon>Phaeomoniellales</taxon>
        <taxon>Phaeomoniellaceae</taxon>
        <taxon>Phaeomoniella</taxon>
    </lineage>
</organism>
<dbReference type="GO" id="GO:0019346">
    <property type="term" value="P:transsulfuration"/>
    <property type="evidence" value="ECO:0007669"/>
    <property type="project" value="InterPro"/>
</dbReference>
<sequence length="531" mass="59741">MLFPSRKTSSMCKQFLNTKLPGLDPDAVRILILQTSQNAGDNVGDNTLQSINVALYCVLYPAEHAAVAKQVWQHTGDGVSSRRAEFFLTALREGHLQEDESNSSPKLPSSRSKRGPRRYQKQESLSEHTHDLNGLNASHEAPPSDGREFFQFIEERFGRNLNEKLAQKAKVAVRRRIAGTLLSNHDLSESVPALEESPFQRTKGLSEDDVYLFPCGMSSIFNTHQILLASREQRKSVCFGFPYIDTLKVLEKWGPGVLFYGNGTDDDLDHLERRLKNGERFLALFTEFPSNPLLRSPDLQRIRRLADQYDFAIVVDESVGNLINVNVLQYADVVVSSLTKVFSGDSNVMGGSATLNTQSPIYQSIKQAFNTYYEDNYWIEDAVFLERNSRDFISRIERMNYTTEAVIEFLRSSPLIKDVYYPNCVPSKKHYDACKNPHGGYGGLFSLTFHAYEHAIAFFDNLHVLKGPSLGTNFTLSCPFVIIAHYNELDWAASFGVPRDLVRVAVGLEEKEDLIARFQVALDAIAKVASA</sequence>
<evidence type="ECO:0000256" key="6">
    <source>
        <dbReference type="ARBA" id="ARBA00051441"/>
    </source>
</evidence>
<dbReference type="OrthoDB" id="10047078at2759"/>
<dbReference type="Proteomes" id="UP000053317">
    <property type="component" value="Unassembled WGS sequence"/>
</dbReference>
<evidence type="ECO:0000256" key="13">
    <source>
        <dbReference type="SAM" id="MobiDB-lite"/>
    </source>
</evidence>
<feature type="region of interest" description="Disordered" evidence="13">
    <location>
        <begin position="96"/>
        <end position="143"/>
    </location>
</feature>
<dbReference type="Gene3D" id="3.90.1150.10">
    <property type="entry name" value="Aspartate Aminotransferase, domain 1"/>
    <property type="match status" value="1"/>
</dbReference>
<evidence type="ECO:0000256" key="11">
    <source>
        <dbReference type="ARBA" id="ARBA00083849"/>
    </source>
</evidence>
<dbReference type="InterPro" id="IPR051750">
    <property type="entry name" value="Trans-sulfuration_enzymes"/>
</dbReference>
<keyword evidence="15" id="KW-1185">Reference proteome</keyword>
<evidence type="ECO:0000256" key="9">
    <source>
        <dbReference type="ARBA" id="ARBA00061376"/>
    </source>
</evidence>
<evidence type="ECO:0000256" key="7">
    <source>
        <dbReference type="ARBA" id="ARBA00058439"/>
    </source>
</evidence>
<comment type="pathway">
    <text evidence="8">Amino-acid biosynthesis; L-methionine biosynthesis via de novo pathway; L-cystathionine from O-succinyl-L-homoserine: step 1/1.</text>
</comment>
<reference evidence="14 15" key="1">
    <citation type="submission" date="2015-05" db="EMBL/GenBank/DDBJ databases">
        <title>Distinctive expansion of gene families associated with plant cell wall degradation and secondary metabolism in the genomes of grapevine trunk pathogens.</title>
        <authorList>
            <person name="Lawrence D.P."/>
            <person name="Travadon R."/>
            <person name="Rolshausen P.E."/>
            <person name="Baumgartner K."/>
        </authorList>
    </citation>
    <scope>NUCLEOTIDE SEQUENCE [LARGE SCALE GENOMIC DNA]</scope>
    <source>
        <strain evidence="14">UCRPC4</strain>
    </source>
</reference>
<dbReference type="PANTHER" id="PTHR42699">
    <property type="match status" value="1"/>
</dbReference>
<comment type="caution">
    <text evidence="14">The sequence shown here is derived from an EMBL/GenBank/DDBJ whole genome shotgun (WGS) entry which is preliminary data.</text>
</comment>
<evidence type="ECO:0000256" key="3">
    <source>
        <dbReference type="ARBA" id="ARBA00022679"/>
    </source>
</evidence>
<proteinExistence type="inferred from homology"/>
<evidence type="ECO:0000256" key="5">
    <source>
        <dbReference type="ARBA" id="ARBA00023167"/>
    </source>
</evidence>
<gene>
    <name evidence="14" type="ORF">UCRPC4_g03543</name>
</gene>
<keyword evidence="5" id="KW-0486">Methionine biosynthesis</keyword>
<keyword evidence="2" id="KW-0028">Amino-acid biosynthesis</keyword>
<dbReference type="GO" id="GO:0003962">
    <property type="term" value="F:cystathionine gamma-synthase activity"/>
    <property type="evidence" value="ECO:0007669"/>
    <property type="project" value="UniProtKB-EC"/>
</dbReference>
<dbReference type="Pfam" id="PF01053">
    <property type="entry name" value="Cys_Met_Meta_PP"/>
    <property type="match status" value="1"/>
</dbReference>
<keyword evidence="4 12" id="KW-0663">Pyridoxal phosphate</keyword>
<dbReference type="FunFam" id="3.40.640.10:FF:000111">
    <property type="entry name" value="Cystathionine gamma-synthase"/>
    <property type="match status" value="1"/>
</dbReference>